<reference evidence="13 14" key="1">
    <citation type="submission" date="2019-11" db="EMBL/GenBank/DDBJ databases">
        <title>Novel species isolated from a subtropical stream in China.</title>
        <authorList>
            <person name="Lu H."/>
        </authorList>
    </citation>
    <scope>NUCLEOTIDE SEQUENCE [LARGE SCALE GENOMIC DNA]</scope>
    <source>
        <strain evidence="13 14">FT92W</strain>
    </source>
</reference>
<dbReference type="SMART" id="SM00388">
    <property type="entry name" value="HisKA"/>
    <property type="match status" value="1"/>
</dbReference>
<dbReference type="InterPro" id="IPR005467">
    <property type="entry name" value="His_kinase_dom"/>
</dbReference>
<dbReference type="Gene3D" id="6.10.340.10">
    <property type="match status" value="1"/>
</dbReference>
<dbReference type="PANTHER" id="PTHR42878">
    <property type="entry name" value="TWO-COMPONENT HISTIDINE KINASE"/>
    <property type="match status" value="1"/>
</dbReference>
<dbReference type="SUPFAM" id="SSF47384">
    <property type="entry name" value="Homodimeric domain of signal transducing histidine kinase"/>
    <property type="match status" value="1"/>
</dbReference>
<keyword evidence="5" id="KW-0808">Transferase</keyword>
<comment type="caution">
    <text evidence="13">The sequence shown here is derived from an EMBL/GenBank/DDBJ whole genome shotgun (WGS) entry which is preliminary data.</text>
</comment>
<keyword evidence="6" id="KW-0547">Nucleotide-binding</keyword>
<dbReference type="Pfam" id="PF02518">
    <property type="entry name" value="HATPase_c"/>
    <property type="match status" value="1"/>
</dbReference>
<evidence type="ECO:0000256" key="1">
    <source>
        <dbReference type="ARBA" id="ARBA00000085"/>
    </source>
</evidence>
<dbReference type="CDD" id="cd00075">
    <property type="entry name" value="HATPase"/>
    <property type="match status" value="1"/>
</dbReference>
<gene>
    <name evidence="13" type="ORF">GJ700_24895</name>
</gene>
<dbReference type="PRINTS" id="PR00344">
    <property type="entry name" value="BCTRLSENSOR"/>
</dbReference>
<evidence type="ECO:0000259" key="12">
    <source>
        <dbReference type="PROSITE" id="PS50885"/>
    </source>
</evidence>
<dbReference type="GO" id="GO:0000156">
    <property type="term" value="F:phosphorelay response regulator activity"/>
    <property type="evidence" value="ECO:0007669"/>
    <property type="project" value="TreeGrafter"/>
</dbReference>
<evidence type="ECO:0000256" key="3">
    <source>
        <dbReference type="ARBA" id="ARBA00012438"/>
    </source>
</evidence>
<evidence type="ECO:0000256" key="2">
    <source>
        <dbReference type="ARBA" id="ARBA00004370"/>
    </source>
</evidence>
<dbReference type="Proteomes" id="UP000446768">
    <property type="component" value="Unassembled WGS sequence"/>
</dbReference>
<dbReference type="GO" id="GO:0016020">
    <property type="term" value="C:membrane"/>
    <property type="evidence" value="ECO:0007669"/>
    <property type="project" value="UniProtKB-SubCell"/>
</dbReference>
<evidence type="ECO:0000313" key="13">
    <source>
        <dbReference type="EMBL" id="MRV74956.1"/>
    </source>
</evidence>
<evidence type="ECO:0000313" key="14">
    <source>
        <dbReference type="Proteomes" id="UP000446768"/>
    </source>
</evidence>
<evidence type="ECO:0000259" key="11">
    <source>
        <dbReference type="PROSITE" id="PS50109"/>
    </source>
</evidence>
<dbReference type="GO" id="GO:0000155">
    <property type="term" value="F:phosphorelay sensor kinase activity"/>
    <property type="evidence" value="ECO:0007669"/>
    <property type="project" value="InterPro"/>
</dbReference>
<evidence type="ECO:0000256" key="8">
    <source>
        <dbReference type="ARBA" id="ARBA00022840"/>
    </source>
</evidence>
<protein>
    <recommendedName>
        <fullName evidence="3">histidine kinase</fullName>
        <ecNumber evidence="3">2.7.13.3</ecNumber>
    </recommendedName>
</protein>
<feature type="domain" description="Histidine kinase" evidence="11">
    <location>
        <begin position="265"/>
        <end position="481"/>
    </location>
</feature>
<dbReference type="GO" id="GO:0007234">
    <property type="term" value="P:osmosensory signaling via phosphorelay pathway"/>
    <property type="evidence" value="ECO:0007669"/>
    <property type="project" value="TreeGrafter"/>
</dbReference>
<dbReference type="InterPro" id="IPR003661">
    <property type="entry name" value="HisK_dim/P_dom"/>
</dbReference>
<dbReference type="InterPro" id="IPR003594">
    <property type="entry name" value="HATPase_dom"/>
</dbReference>
<keyword evidence="4" id="KW-0597">Phosphoprotein</keyword>
<dbReference type="CDD" id="cd00082">
    <property type="entry name" value="HisKA"/>
    <property type="match status" value="1"/>
</dbReference>
<dbReference type="EC" id="2.7.13.3" evidence="3"/>
<evidence type="ECO:0000256" key="7">
    <source>
        <dbReference type="ARBA" id="ARBA00022777"/>
    </source>
</evidence>
<name>A0A7X2LV00_9BURK</name>
<keyword evidence="8" id="KW-0067">ATP-binding</keyword>
<keyword evidence="10" id="KW-1133">Transmembrane helix</keyword>
<proteinExistence type="predicted"/>
<keyword evidence="10" id="KW-0812">Transmembrane</keyword>
<accession>A0A7X2LV00</accession>
<evidence type="ECO:0000256" key="5">
    <source>
        <dbReference type="ARBA" id="ARBA00022679"/>
    </source>
</evidence>
<feature type="domain" description="HAMP" evidence="12">
    <location>
        <begin position="205"/>
        <end position="257"/>
    </location>
</feature>
<organism evidence="13 14">
    <name type="scientific">Pseudoduganella rivuli</name>
    <dbReference type="NCBI Taxonomy" id="2666085"/>
    <lineage>
        <taxon>Bacteria</taxon>
        <taxon>Pseudomonadati</taxon>
        <taxon>Pseudomonadota</taxon>
        <taxon>Betaproteobacteria</taxon>
        <taxon>Burkholderiales</taxon>
        <taxon>Oxalobacteraceae</taxon>
        <taxon>Telluria group</taxon>
        <taxon>Pseudoduganella</taxon>
    </lineage>
</organism>
<dbReference type="Pfam" id="PF00512">
    <property type="entry name" value="HisKA"/>
    <property type="match status" value="1"/>
</dbReference>
<dbReference type="InterPro" id="IPR050351">
    <property type="entry name" value="BphY/WalK/GraS-like"/>
</dbReference>
<evidence type="ECO:0000256" key="6">
    <source>
        <dbReference type="ARBA" id="ARBA00022741"/>
    </source>
</evidence>
<dbReference type="InterPro" id="IPR003660">
    <property type="entry name" value="HAMP_dom"/>
</dbReference>
<dbReference type="PANTHER" id="PTHR42878:SF7">
    <property type="entry name" value="SENSOR HISTIDINE KINASE GLRK"/>
    <property type="match status" value="1"/>
</dbReference>
<dbReference type="RefSeq" id="WP_154379020.1">
    <property type="nucleotide sequence ID" value="NZ_WKJJ01000017.1"/>
</dbReference>
<dbReference type="SUPFAM" id="SSF55874">
    <property type="entry name" value="ATPase domain of HSP90 chaperone/DNA topoisomerase II/histidine kinase"/>
    <property type="match status" value="1"/>
</dbReference>
<feature type="transmembrane region" description="Helical" evidence="10">
    <location>
        <begin position="189"/>
        <end position="207"/>
    </location>
</feature>
<dbReference type="GO" id="GO:0030295">
    <property type="term" value="F:protein kinase activator activity"/>
    <property type="evidence" value="ECO:0007669"/>
    <property type="project" value="TreeGrafter"/>
</dbReference>
<comment type="catalytic activity">
    <reaction evidence="1">
        <text>ATP + protein L-histidine = ADP + protein N-phospho-L-histidine.</text>
        <dbReference type="EC" id="2.7.13.3"/>
    </reaction>
</comment>
<dbReference type="AlphaFoldDB" id="A0A7X2LV00"/>
<dbReference type="Pfam" id="PF00672">
    <property type="entry name" value="HAMP"/>
    <property type="match status" value="1"/>
</dbReference>
<sequence>MFPKLSFRQLSLGVFVLIAALLGATSVHALLTLDRLAAHSREAGRHAVALAEQAQRLSERGVAMERSARQFLVLDDPAFRDRYADAWRDAQAALAAIAAGMPGAQHGALADWRARGEAVAAVLQSAPELRNGKRIQGRRALSQSLDQALSGLPALSQLLEDSVRHEVERRNQALLDELDQRRRLLTSQVIISVALAALLALGFGAWLSRPLKQIEQAIDRLGGNRYDEAIAVQGPGDLRRLGMQLDWLRVRLAEVEADKARFVRHVSHELKTPLAALVEGVSLLEDEVPGALSPQQREIAAILRQNTVSLQAQIEDLLRFNEAGFAAQRLRRTMTEPRVLLDSVLAAQRLQSQARGVHCVVEGDARPLPLDRELMSAALGNLLSNALRFSPPGGAVHFTLSEAPGMLAIDCRDQGPGVAPQDAERIFEPFYQGERQPASARRGNGIGLSIVREYVQAHGGALHLMPSAGGAHFRIELPYDE</sequence>
<keyword evidence="9" id="KW-0902">Two-component regulatory system</keyword>
<keyword evidence="14" id="KW-1185">Reference proteome</keyword>
<dbReference type="GO" id="GO:0005524">
    <property type="term" value="F:ATP binding"/>
    <property type="evidence" value="ECO:0007669"/>
    <property type="project" value="UniProtKB-KW"/>
</dbReference>
<dbReference type="InterPro" id="IPR036890">
    <property type="entry name" value="HATPase_C_sf"/>
</dbReference>
<dbReference type="Gene3D" id="1.10.287.130">
    <property type="match status" value="1"/>
</dbReference>
<dbReference type="PROSITE" id="PS50109">
    <property type="entry name" value="HIS_KIN"/>
    <property type="match status" value="1"/>
</dbReference>
<dbReference type="PROSITE" id="PS50885">
    <property type="entry name" value="HAMP"/>
    <property type="match status" value="1"/>
</dbReference>
<dbReference type="SMART" id="SM00387">
    <property type="entry name" value="HATPase_c"/>
    <property type="match status" value="1"/>
</dbReference>
<evidence type="ECO:0000256" key="4">
    <source>
        <dbReference type="ARBA" id="ARBA00022553"/>
    </source>
</evidence>
<evidence type="ECO:0000256" key="10">
    <source>
        <dbReference type="SAM" id="Phobius"/>
    </source>
</evidence>
<evidence type="ECO:0000256" key="9">
    <source>
        <dbReference type="ARBA" id="ARBA00023012"/>
    </source>
</evidence>
<dbReference type="Gene3D" id="3.30.565.10">
    <property type="entry name" value="Histidine kinase-like ATPase, C-terminal domain"/>
    <property type="match status" value="1"/>
</dbReference>
<dbReference type="InterPro" id="IPR004358">
    <property type="entry name" value="Sig_transdc_His_kin-like_C"/>
</dbReference>
<comment type="subcellular location">
    <subcellularLocation>
        <location evidence="2">Membrane</location>
    </subcellularLocation>
</comment>
<keyword evidence="10" id="KW-0472">Membrane</keyword>
<keyword evidence="7" id="KW-0418">Kinase</keyword>
<dbReference type="InterPro" id="IPR036097">
    <property type="entry name" value="HisK_dim/P_sf"/>
</dbReference>
<dbReference type="EMBL" id="WKJJ01000017">
    <property type="protein sequence ID" value="MRV74956.1"/>
    <property type="molecule type" value="Genomic_DNA"/>
</dbReference>